<dbReference type="PANTHER" id="PTHR13620">
    <property type="entry name" value="3-5 EXONUCLEASE"/>
    <property type="match status" value="1"/>
</dbReference>
<dbReference type="GO" id="GO:0005737">
    <property type="term" value="C:cytoplasm"/>
    <property type="evidence" value="ECO:0007669"/>
    <property type="project" value="TreeGrafter"/>
</dbReference>
<evidence type="ECO:0008006" key="5">
    <source>
        <dbReference type="Google" id="ProtNLM"/>
    </source>
</evidence>
<dbReference type="Proteomes" id="UP001279734">
    <property type="component" value="Unassembled WGS sequence"/>
</dbReference>
<evidence type="ECO:0000256" key="2">
    <source>
        <dbReference type="ARBA" id="ARBA00022801"/>
    </source>
</evidence>
<dbReference type="InterPro" id="IPR036397">
    <property type="entry name" value="RNaseH_sf"/>
</dbReference>
<proteinExistence type="predicted"/>
<dbReference type="EMBL" id="BSYO01000011">
    <property type="protein sequence ID" value="GMH12046.1"/>
    <property type="molecule type" value="Genomic_DNA"/>
</dbReference>
<dbReference type="InterPro" id="IPR012337">
    <property type="entry name" value="RNaseH-like_sf"/>
</dbReference>
<gene>
    <name evidence="3" type="ORF">Nepgr_013887</name>
</gene>
<evidence type="ECO:0000313" key="3">
    <source>
        <dbReference type="EMBL" id="GMH12046.1"/>
    </source>
</evidence>
<dbReference type="GO" id="GO:0005634">
    <property type="term" value="C:nucleus"/>
    <property type="evidence" value="ECO:0007669"/>
    <property type="project" value="TreeGrafter"/>
</dbReference>
<evidence type="ECO:0000256" key="1">
    <source>
        <dbReference type="ARBA" id="ARBA00022722"/>
    </source>
</evidence>
<keyword evidence="2" id="KW-0378">Hydrolase</keyword>
<accession>A0AAD3XPS9</accession>
<dbReference type="SUPFAM" id="SSF53098">
    <property type="entry name" value="Ribonuclease H-like"/>
    <property type="match status" value="1"/>
</dbReference>
<dbReference type="PANTHER" id="PTHR13620:SF121">
    <property type="entry name" value="EMB|CAB82946.1-RELATED"/>
    <property type="match status" value="1"/>
</dbReference>
<sequence length="284" mass="31716">MLTYPYGFARRPPSQIPAVAYFVSLYLSISLYLLRACAAGHLSSSSSILQTKTTERRMIPMSILLKLGKYEIKFKDNPVKVEVLDSEARISSWITERLKPRLLEEGPIIVGLNLHASKNRRRAFLANSLLVICIDDENCLVVQLKYVDKIPEDLLKFLGDSKICFVGDGLDLKLSRGVLPCKTVELSHLVARICQKPSYCNSSLKALATASEVPYESPALGRCCSGGRINYEARVFSKEEVKALVHDAYFCYKIGQKLVNELLCDDTTQGTTQETQERPGNETT</sequence>
<evidence type="ECO:0000313" key="4">
    <source>
        <dbReference type="Proteomes" id="UP001279734"/>
    </source>
</evidence>
<dbReference type="GO" id="GO:0008408">
    <property type="term" value="F:3'-5' exonuclease activity"/>
    <property type="evidence" value="ECO:0007669"/>
    <property type="project" value="TreeGrafter"/>
</dbReference>
<dbReference type="Gene3D" id="3.30.420.10">
    <property type="entry name" value="Ribonuclease H-like superfamily/Ribonuclease H"/>
    <property type="match status" value="1"/>
</dbReference>
<dbReference type="AlphaFoldDB" id="A0AAD3XPS9"/>
<dbReference type="GO" id="GO:0003676">
    <property type="term" value="F:nucleic acid binding"/>
    <property type="evidence" value="ECO:0007669"/>
    <property type="project" value="InterPro"/>
</dbReference>
<keyword evidence="4" id="KW-1185">Reference proteome</keyword>
<keyword evidence="1" id="KW-0540">Nuclease</keyword>
<dbReference type="InterPro" id="IPR051132">
    <property type="entry name" value="3-5_Exonuclease_domain"/>
</dbReference>
<name>A0AAD3XPS9_NEPGR</name>
<comment type="caution">
    <text evidence="3">The sequence shown here is derived from an EMBL/GenBank/DDBJ whole genome shotgun (WGS) entry which is preliminary data.</text>
</comment>
<protein>
    <recommendedName>
        <fullName evidence="5">3'-5' exonuclease domain-containing protein</fullName>
    </recommendedName>
</protein>
<organism evidence="3 4">
    <name type="scientific">Nepenthes gracilis</name>
    <name type="common">Slender pitcher plant</name>
    <dbReference type="NCBI Taxonomy" id="150966"/>
    <lineage>
        <taxon>Eukaryota</taxon>
        <taxon>Viridiplantae</taxon>
        <taxon>Streptophyta</taxon>
        <taxon>Embryophyta</taxon>
        <taxon>Tracheophyta</taxon>
        <taxon>Spermatophyta</taxon>
        <taxon>Magnoliopsida</taxon>
        <taxon>eudicotyledons</taxon>
        <taxon>Gunneridae</taxon>
        <taxon>Pentapetalae</taxon>
        <taxon>Caryophyllales</taxon>
        <taxon>Nepenthaceae</taxon>
        <taxon>Nepenthes</taxon>
    </lineage>
</organism>
<reference evidence="3" key="1">
    <citation type="submission" date="2023-05" db="EMBL/GenBank/DDBJ databases">
        <title>Nepenthes gracilis genome sequencing.</title>
        <authorList>
            <person name="Fukushima K."/>
        </authorList>
    </citation>
    <scope>NUCLEOTIDE SEQUENCE</scope>
    <source>
        <strain evidence="3">SING2019-196</strain>
    </source>
</reference>